<evidence type="ECO:0000256" key="3">
    <source>
        <dbReference type="ARBA" id="ARBA00023125"/>
    </source>
</evidence>
<evidence type="ECO:0000256" key="4">
    <source>
        <dbReference type="ARBA" id="ARBA00023172"/>
    </source>
</evidence>
<dbReference type="InterPro" id="IPR010998">
    <property type="entry name" value="Integrase_recombinase_N"/>
</dbReference>
<dbReference type="InterPro" id="IPR013762">
    <property type="entry name" value="Integrase-like_cat_sf"/>
</dbReference>
<evidence type="ECO:0000313" key="8">
    <source>
        <dbReference type="EMBL" id="PIZ35963.1"/>
    </source>
</evidence>
<evidence type="ECO:0000313" key="9">
    <source>
        <dbReference type="Proteomes" id="UP000230956"/>
    </source>
</evidence>
<feature type="domain" description="Core-binding (CB)" evidence="7">
    <location>
        <begin position="96"/>
        <end position="173"/>
    </location>
</feature>
<keyword evidence="2" id="KW-0229">DNA integration</keyword>
<dbReference type="SUPFAM" id="SSF56349">
    <property type="entry name" value="DNA breaking-rejoining enzymes"/>
    <property type="match status" value="1"/>
</dbReference>
<dbReference type="GO" id="GO:0003677">
    <property type="term" value="F:DNA binding"/>
    <property type="evidence" value="ECO:0007669"/>
    <property type="project" value="UniProtKB-UniRule"/>
</dbReference>
<dbReference type="Gene3D" id="1.10.150.130">
    <property type="match status" value="1"/>
</dbReference>
<evidence type="ECO:0000259" key="7">
    <source>
        <dbReference type="PROSITE" id="PS51900"/>
    </source>
</evidence>
<dbReference type="Gene3D" id="3.30.160.390">
    <property type="entry name" value="Integrase, DNA-binding domain"/>
    <property type="match status" value="1"/>
</dbReference>
<dbReference type="InterPro" id="IPR011010">
    <property type="entry name" value="DNA_brk_join_enz"/>
</dbReference>
<dbReference type="Pfam" id="PF13356">
    <property type="entry name" value="Arm-DNA-bind_3"/>
    <property type="match status" value="1"/>
</dbReference>
<accession>A0A2M7T5X2</accession>
<keyword evidence="3 5" id="KW-0238">DNA-binding</keyword>
<dbReference type="GO" id="GO:0006310">
    <property type="term" value="P:DNA recombination"/>
    <property type="evidence" value="ECO:0007669"/>
    <property type="project" value="UniProtKB-KW"/>
</dbReference>
<comment type="caution">
    <text evidence="8">The sequence shown here is derived from an EMBL/GenBank/DDBJ whole genome shotgun (WGS) entry which is preliminary data.</text>
</comment>
<organism evidence="8 9">
    <name type="scientific">Candidatus Aquicultor secundus</name>
    <dbReference type="NCBI Taxonomy" id="1973895"/>
    <lineage>
        <taxon>Bacteria</taxon>
        <taxon>Bacillati</taxon>
        <taxon>Actinomycetota</taxon>
        <taxon>Candidatus Aquicultoria</taxon>
        <taxon>Candidatus Aquicultorales</taxon>
        <taxon>Candidatus Aquicultoraceae</taxon>
        <taxon>Candidatus Aquicultor</taxon>
    </lineage>
</organism>
<name>A0A2M7T5X2_9ACTN</name>
<feature type="domain" description="Tyr recombinase" evidence="6">
    <location>
        <begin position="195"/>
        <end position="399"/>
    </location>
</feature>
<keyword evidence="4" id="KW-0233">DNA recombination</keyword>
<dbReference type="InterPro" id="IPR038488">
    <property type="entry name" value="Integrase_DNA-bd_sf"/>
</dbReference>
<dbReference type="InterPro" id="IPR050808">
    <property type="entry name" value="Phage_Integrase"/>
</dbReference>
<dbReference type="InterPro" id="IPR002104">
    <property type="entry name" value="Integrase_catalytic"/>
</dbReference>
<evidence type="ECO:0000259" key="6">
    <source>
        <dbReference type="PROSITE" id="PS51898"/>
    </source>
</evidence>
<evidence type="ECO:0000256" key="1">
    <source>
        <dbReference type="ARBA" id="ARBA00008857"/>
    </source>
</evidence>
<dbReference type="GO" id="GO:0015074">
    <property type="term" value="P:DNA integration"/>
    <property type="evidence" value="ECO:0007669"/>
    <property type="project" value="UniProtKB-KW"/>
</dbReference>
<dbReference type="InterPro" id="IPR025166">
    <property type="entry name" value="Integrase_DNA_bind_dom"/>
</dbReference>
<dbReference type="Pfam" id="PF24624">
    <property type="entry name" value="Int_N"/>
    <property type="match status" value="1"/>
</dbReference>
<dbReference type="Gene3D" id="1.10.443.10">
    <property type="entry name" value="Intergrase catalytic core"/>
    <property type="match status" value="1"/>
</dbReference>
<dbReference type="PANTHER" id="PTHR30629:SF2">
    <property type="entry name" value="PROPHAGE INTEGRASE INTS-RELATED"/>
    <property type="match status" value="1"/>
</dbReference>
<comment type="similarity">
    <text evidence="1">Belongs to the 'phage' integrase family.</text>
</comment>
<reference evidence="9" key="1">
    <citation type="submission" date="2017-09" db="EMBL/GenBank/DDBJ databases">
        <title>Depth-based differentiation of microbial function through sediment-hosted aquifers and enrichment of novel symbionts in the deep terrestrial subsurface.</title>
        <authorList>
            <person name="Probst A.J."/>
            <person name="Ladd B."/>
            <person name="Jarett J.K."/>
            <person name="Geller-Mcgrath D.E."/>
            <person name="Sieber C.M.K."/>
            <person name="Emerson J.B."/>
            <person name="Anantharaman K."/>
            <person name="Thomas B.C."/>
            <person name="Malmstrom R."/>
            <person name="Stieglmeier M."/>
            <person name="Klingl A."/>
            <person name="Woyke T."/>
            <person name="Ryan C.M."/>
            <person name="Banfield J.F."/>
        </authorList>
    </citation>
    <scope>NUCLEOTIDE SEQUENCE [LARGE SCALE GENOMIC DNA]</scope>
</reference>
<dbReference type="AlphaFoldDB" id="A0A2M7T5X2"/>
<dbReference type="PANTHER" id="PTHR30629">
    <property type="entry name" value="PROPHAGE INTEGRASE"/>
    <property type="match status" value="1"/>
</dbReference>
<dbReference type="EMBL" id="PFNG01000219">
    <property type="protein sequence ID" value="PIZ35963.1"/>
    <property type="molecule type" value="Genomic_DNA"/>
</dbReference>
<dbReference type="InterPro" id="IPR044068">
    <property type="entry name" value="CB"/>
</dbReference>
<proteinExistence type="inferred from homology"/>
<dbReference type="RefSeq" id="WP_286977352.1">
    <property type="nucleotide sequence ID" value="NZ_PEXG01000242.1"/>
</dbReference>
<dbReference type="CDD" id="cd00796">
    <property type="entry name" value="INT_Rci_Hp1_C"/>
    <property type="match status" value="1"/>
</dbReference>
<dbReference type="InterPro" id="IPR057084">
    <property type="entry name" value="Int_N"/>
</dbReference>
<protein>
    <submittedName>
        <fullName evidence="8">Integrase</fullName>
    </submittedName>
</protein>
<dbReference type="Proteomes" id="UP000230956">
    <property type="component" value="Unassembled WGS sequence"/>
</dbReference>
<dbReference type="PROSITE" id="PS51898">
    <property type="entry name" value="TYR_RECOMBINASE"/>
    <property type="match status" value="1"/>
</dbReference>
<evidence type="ECO:0000256" key="2">
    <source>
        <dbReference type="ARBA" id="ARBA00022908"/>
    </source>
</evidence>
<dbReference type="Pfam" id="PF00589">
    <property type="entry name" value="Phage_integrase"/>
    <property type="match status" value="1"/>
</dbReference>
<sequence length="417" mass="47590">MRAVINKRLIESLKPGVKVYEVRDTKLTGFLLRVQSSGRMTYICQYARGKRITIGKTDVLTPTQARDRAKEILADYVRGIDPREAKRKAKFHTLESYLTEVYAPWVEIHQRSATTTISRLRANFLPILGKTKLGDITPWQVEKWRSGRLKAGTKPASINRYAATLKSALSRAVQWGHIQTNPLAPIKPLKVDRAPKVRFLSDEEEERLRAALDYREEHIKLKRDSANAWRRVRGYEQLPDLKKLPLADYLKPLIILDLNTGLRRGELFNLKWSDVDLDRAMLTVKGAGAKSGQTRHVPLNAEAFDVLFRWKTCVKDSELVFPGKNGGRFDNINNSWRKLLKDADIVNFRFHDLRHHFASRLVMAGVDLNTVRELLGHSDIKMTLRYAHLAPEVKANAVAKLVRDNPGYVSDKLITVG</sequence>
<dbReference type="PROSITE" id="PS51900">
    <property type="entry name" value="CB"/>
    <property type="match status" value="1"/>
</dbReference>
<gene>
    <name evidence="8" type="ORF">COY37_09435</name>
</gene>
<evidence type="ECO:0000256" key="5">
    <source>
        <dbReference type="PROSITE-ProRule" id="PRU01248"/>
    </source>
</evidence>